<evidence type="ECO:0000313" key="1">
    <source>
        <dbReference type="EMBL" id="KAF2627425.1"/>
    </source>
</evidence>
<dbReference type="EMBL" id="MU006717">
    <property type="protein sequence ID" value="KAF2627425.1"/>
    <property type="molecule type" value="Genomic_DNA"/>
</dbReference>
<protein>
    <submittedName>
        <fullName evidence="1">Uncharacterized protein</fullName>
    </submittedName>
</protein>
<accession>A0ACB6RZH4</accession>
<comment type="caution">
    <text evidence="1">The sequence shown here is derived from an EMBL/GenBank/DDBJ whole genome shotgun (WGS) entry which is preliminary data.</text>
</comment>
<organism evidence="1 2">
    <name type="scientific">Macroventuria anomochaeta</name>
    <dbReference type="NCBI Taxonomy" id="301207"/>
    <lineage>
        <taxon>Eukaryota</taxon>
        <taxon>Fungi</taxon>
        <taxon>Dikarya</taxon>
        <taxon>Ascomycota</taxon>
        <taxon>Pezizomycotina</taxon>
        <taxon>Dothideomycetes</taxon>
        <taxon>Pleosporomycetidae</taxon>
        <taxon>Pleosporales</taxon>
        <taxon>Pleosporineae</taxon>
        <taxon>Didymellaceae</taxon>
        <taxon>Macroventuria</taxon>
    </lineage>
</organism>
<reference evidence="1" key="1">
    <citation type="journal article" date="2020" name="Stud. Mycol.">
        <title>101 Dothideomycetes genomes: a test case for predicting lifestyles and emergence of pathogens.</title>
        <authorList>
            <person name="Haridas S."/>
            <person name="Albert R."/>
            <person name="Binder M."/>
            <person name="Bloem J."/>
            <person name="Labutti K."/>
            <person name="Salamov A."/>
            <person name="Andreopoulos B."/>
            <person name="Baker S."/>
            <person name="Barry K."/>
            <person name="Bills G."/>
            <person name="Bluhm B."/>
            <person name="Cannon C."/>
            <person name="Castanera R."/>
            <person name="Culley D."/>
            <person name="Daum C."/>
            <person name="Ezra D."/>
            <person name="Gonzalez J."/>
            <person name="Henrissat B."/>
            <person name="Kuo A."/>
            <person name="Liang C."/>
            <person name="Lipzen A."/>
            <person name="Lutzoni F."/>
            <person name="Magnuson J."/>
            <person name="Mondo S."/>
            <person name="Nolan M."/>
            <person name="Ohm R."/>
            <person name="Pangilinan J."/>
            <person name="Park H.-J."/>
            <person name="Ramirez L."/>
            <person name="Alfaro M."/>
            <person name="Sun H."/>
            <person name="Tritt A."/>
            <person name="Yoshinaga Y."/>
            <person name="Zwiers L.-H."/>
            <person name="Turgeon B."/>
            <person name="Goodwin S."/>
            <person name="Spatafora J."/>
            <person name="Crous P."/>
            <person name="Grigoriev I."/>
        </authorList>
    </citation>
    <scope>NUCLEOTIDE SEQUENCE</scope>
    <source>
        <strain evidence="1">CBS 525.71</strain>
    </source>
</reference>
<keyword evidence="2" id="KW-1185">Reference proteome</keyword>
<sequence length="285" mass="31565">MEARRISCRLQGSSALPALRWGIIYTAAISSLFHIITAIGSSSKTKGLTFVKDHLSGVEPAPEVYAGYDAHVLCEKSFTLNVRTARVVFRAAQEKAIIIGDVLRVFADIDRMQNIQTKDMDSRLRNVELGAGSLLDIGINSVTWRLLALEDRVIREDTKKAGELQIKAARTLQEDIDVASTVILYRPSIGQQAICTSTSNFKNSSREFCRIEGSEGHIVIEGEYASRPSGFVVYKKGEKEGERHGFLLPGASPFYEADVEGRIVRIMEMIDKVRRQSGARFPGDL</sequence>
<name>A0ACB6RZH4_9PLEO</name>
<proteinExistence type="predicted"/>
<dbReference type="Proteomes" id="UP000799754">
    <property type="component" value="Unassembled WGS sequence"/>
</dbReference>
<evidence type="ECO:0000313" key="2">
    <source>
        <dbReference type="Proteomes" id="UP000799754"/>
    </source>
</evidence>
<gene>
    <name evidence="1" type="ORF">BU25DRAFT_431577</name>
</gene>